<dbReference type="SUPFAM" id="SSF51679">
    <property type="entry name" value="Bacterial luciferase-like"/>
    <property type="match status" value="1"/>
</dbReference>
<evidence type="ECO:0008006" key="4">
    <source>
        <dbReference type="Google" id="ProtNLM"/>
    </source>
</evidence>
<evidence type="ECO:0000256" key="1">
    <source>
        <dbReference type="SAM" id="MobiDB-lite"/>
    </source>
</evidence>
<evidence type="ECO:0000313" key="3">
    <source>
        <dbReference type="Proteomes" id="UP000623010"/>
    </source>
</evidence>
<organism evidence="2 3">
    <name type="scientific">Streptomyces echinoruber</name>
    <dbReference type="NCBI Taxonomy" id="68898"/>
    <lineage>
        <taxon>Bacteria</taxon>
        <taxon>Bacillati</taxon>
        <taxon>Actinomycetota</taxon>
        <taxon>Actinomycetes</taxon>
        <taxon>Kitasatosporales</taxon>
        <taxon>Streptomycetaceae</taxon>
        <taxon>Streptomyces</taxon>
    </lineage>
</organism>
<dbReference type="InterPro" id="IPR050172">
    <property type="entry name" value="SsuD_RutA_monooxygenase"/>
</dbReference>
<keyword evidence="3" id="KW-1185">Reference proteome</keyword>
<dbReference type="PANTHER" id="PTHR42847:SF4">
    <property type="entry name" value="ALKANESULFONATE MONOOXYGENASE-RELATED"/>
    <property type="match status" value="1"/>
</dbReference>
<accession>A0A918R7K5</accession>
<dbReference type="InterPro" id="IPR036661">
    <property type="entry name" value="Luciferase-like_sf"/>
</dbReference>
<protein>
    <recommendedName>
        <fullName evidence="4">Luciferase-like domain-containing protein</fullName>
    </recommendedName>
</protein>
<proteinExistence type="predicted"/>
<name>A0A918R7K5_9ACTN</name>
<reference evidence="2" key="2">
    <citation type="submission" date="2020-09" db="EMBL/GenBank/DDBJ databases">
        <authorList>
            <person name="Sun Q."/>
            <person name="Ohkuma M."/>
        </authorList>
    </citation>
    <scope>NUCLEOTIDE SEQUENCE</scope>
    <source>
        <strain evidence="2">JCM 5016</strain>
    </source>
</reference>
<dbReference type="GO" id="GO:0046306">
    <property type="term" value="P:alkanesulfonate catabolic process"/>
    <property type="evidence" value="ECO:0007669"/>
    <property type="project" value="TreeGrafter"/>
</dbReference>
<dbReference type="GO" id="GO:0008726">
    <property type="term" value="F:alkanesulfonate monooxygenase activity"/>
    <property type="evidence" value="ECO:0007669"/>
    <property type="project" value="TreeGrafter"/>
</dbReference>
<gene>
    <name evidence="2" type="ORF">GCM10010389_27570</name>
</gene>
<dbReference type="AlphaFoldDB" id="A0A918R7K5"/>
<feature type="region of interest" description="Disordered" evidence="1">
    <location>
        <begin position="74"/>
        <end position="101"/>
    </location>
</feature>
<dbReference type="PANTHER" id="PTHR42847">
    <property type="entry name" value="ALKANESULFONATE MONOOXYGENASE"/>
    <property type="match status" value="1"/>
</dbReference>
<dbReference type="Gene3D" id="3.20.20.30">
    <property type="entry name" value="Luciferase-like domain"/>
    <property type="match status" value="1"/>
</dbReference>
<reference evidence="2" key="1">
    <citation type="journal article" date="2014" name="Int. J. Syst. Evol. Microbiol.">
        <title>Complete genome sequence of Corynebacterium casei LMG S-19264T (=DSM 44701T), isolated from a smear-ripened cheese.</title>
        <authorList>
            <consortium name="US DOE Joint Genome Institute (JGI-PGF)"/>
            <person name="Walter F."/>
            <person name="Albersmeier A."/>
            <person name="Kalinowski J."/>
            <person name="Ruckert C."/>
        </authorList>
    </citation>
    <scope>NUCLEOTIDE SEQUENCE</scope>
    <source>
        <strain evidence="2">JCM 5016</strain>
    </source>
</reference>
<sequence length="101" mass="10366">MPALHGGSRDRLEIHPNLWAGAGLMRGGAGTALVGSHAEVADRIEEYHALGVEHFVLSGHPHLKEAYWVRGGRGARAGGPRAARRPPGGGAGVPLPAAGGR</sequence>
<comment type="caution">
    <text evidence="2">The sequence shown here is derived from an EMBL/GenBank/DDBJ whole genome shotgun (WGS) entry which is preliminary data.</text>
</comment>
<dbReference type="EMBL" id="BMWH01000008">
    <property type="protein sequence ID" value="GGZ87668.1"/>
    <property type="molecule type" value="Genomic_DNA"/>
</dbReference>
<evidence type="ECO:0000313" key="2">
    <source>
        <dbReference type="EMBL" id="GGZ87668.1"/>
    </source>
</evidence>
<dbReference type="Proteomes" id="UP000623010">
    <property type="component" value="Unassembled WGS sequence"/>
</dbReference>